<evidence type="ECO:0000256" key="2">
    <source>
        <dbReference type="SAM" id="SignalP"/>
    </source>
</evidence>
<dbReference type="OrthoDB" id="126711at2759"/>
<protein>
    <recommendedName>
        <fullName evidence="7">RxLR effector protein</fullName>
    </recommendedName>
</protein>
<dbReference type="Proteomes" id="UP000277300">
    <property type="component" value="Unassembled WGS sequence"/>
</dbReference>
<evidence type="ECO:0000313" key="3">
    <source>
        <dbReference type="EMBL" id="RLN49337.1"/>
    </source>
</evidence>
<keyword evidence="2" id="KW-0732">Signal</keyword>
<dbReference type="EMBL" id="MBDO02000133">
    <property type="protein sequence ID" value="RLN62096.1"/>
    <property type="molecule type" value="Genomic_DNA"/>
</dbReference>
<evidence type="ECO:0000313" key="6">
    <source>
        <dbReference type="Proteomes" id="UP000284657"/>
    </source>
</evidence>
<sequence>MHYLRSILVVVIALLARSDTLSVAIESGHTKSLTANDSLSDNSPVSIHGSVKVTNTDDDDSIDTVDPTQSESEDRGGLIGFSETNAFLKREYKDIAPRIMAKTNKDADDTADAIWKYFDGIKLKLGKPVYTTLTEADAFKRSAKGQLFEEFFDEFMWKQVKTWVKDGKTSESVKTELRMDKLSAEAMKSSPNLKYYNEFISKATNEWAKAGKSIDDVKKTLGMEKLSADAIKASANYKYYDKFMSKTTNEWAKAGKSIDDVKKTLGMEKLSADAIKTSANYKYYDEFMGWSVLGWVGGGKSIDDVKKLLGLDTLSTAAFKLNANFKYYDKYMTMRVEGWLRSIKSTDDVKKLLGLDTLSADAMKLSPNVKYYDQFLGGRVNNIVARANHVPPTLVTYDVYMSNSVKSWVKSGKSVNYVKKELGLDKLSGEALRNHINIKYYDKDDDEQSKFEVLHEFMEKQVARWLKTGKNLDDVKKALGMERLSANAIKLSPNSKCYDQFLEGRVNNLQLYRNITKLSTRITSHGEIMSNKVMSWVKFCQFMDDVKKGLGLDKLSGEALRNHLSLKYYDEFLAYRVEIIRNETRP</sequence>
<dbReference type="AlphaFoldDB" id="A0A3F2RQ91"/>
<organism evidence="4 5">
    <name type="scientific">Phytophthora kernoviae</name>
    <dbReference type="NCBI Taxonomy" id="325452"/>
    <lineage>
        <taxon>Eukaryota</taxon>
        <taxon>Sar</taxon>
        <taxon>Stramenopiles</taxon>
        <taxon>Oomycota</taxon>
        <taxon>Peronosporomycetes</taxon>
        <taxon>Peronosporales</taxon>
        <taxon>Peronosporaceae</taxon>
        <taxon>Phytophthora</taxon>
    </lineage>
</organism>
<feature type="signal peptide" evidence="2">
    <location>
        <begin position="1"/>
        <end position="22"/>
    </location>
</feature>
<reference evidence="5 6" key="1">
    <citation type="submission" date="2018-07" db="EMBL/GenBank/DDBJ databases">
        <title>Genome sequencing of oomycete isolates from Chile give support for New Zealand origin for Phytophthora kernoviae and make available the first Nothophytophthora sp. genome.</title>
        <authorList>
            <person name="Studholme D.J."/>
            <person name="Sanfuentes E."/>
            <person name="Panda P."/>
            <person name="Hill R."/>
            <person name="Sambles C."/>
            <person name="Grant M."/>
            <person name="Williams N.M."/>
            <person name="Mcdougal R.L."/>
        </authorList>
    </citation>
    <scope>NUCLEOTIDE SEQUENCE [LARGE SCALE GENOMIC DNA]</scope>
    <source>
        <strain evidence="4">Chile6</strain>
        <strain evidence="3">Chile7</strain>
    </source>
</reference>
<proteinExistence type="predicted"/>
<gene>
    <name evidence="3" type="ORF">BBJ29_005252</name>
    <name evidence="4" type="ORF">BBP00_00004988</name>
</gene>
<evidence type="ECO:0008006" key="7">
    <source>
        <dbReference type="Google" id="ProtNLM"/>
    </source>
</evidence>
<feature type="region of interest" description="Disordered" evidence="1">
    <location>
        <begin position="44"/>
        <end position="78"/>
    </location>
</feature>
<comment type="caution">
    <text evidence="4">The sequence shown here is derived from an EMBL/GenBank/DDBJ whole genome shotgun (WGS) entry which is preliminary data.</text>
</comment>
<accession>A0A3F2RQ91</accession>
<evidence type="ECO:0000313" key="4">
    <source>
        <dbReference type="EMBL" id="RLN62096.1"/>
    </source>
</evidence>
<feature type="chain" id="PRO_5036082251" description="RxLR effector protein" evidence="2">
    <location>
        <begin position="23"/>
        <end position="586"/>
    </location>
</feature>
<name>A0A3F2RQ91_9STRA</name>
<dbReference type="Proteomes" id="UP000284657">
    <property type="component" value="Unassembled WGS sequence"/>
</dbReference>
<evidence type="ECO:0000256" key="1">
    <source>
        <dbReference type="SAM" id="MobiDB-lite"/>
    </source>
</evidence>
<evidence type="ECO:0000313" key="5">
    <source>
        <dbReference type="Proteomes" id="UP000277300"/>
    </source>
</evidence>
<dbReference type="EMBL" id="MBAD02002157">
    <property type="protein sequence ID" value="RLN49337.1"/>
    <property type="molecule type" value="Genomic_DNA"/>
</dbReference>